<dbReference type="Gene3D" id="1.10.1660.10">
    <property type="match status" value="1"/>
</dbReference>
<evidence type="ECO:0000259" key="1">
    <source>
        <dbReference type="Pfam" id="PF13411"/>
    </source>
</evidence>
<dbReference type="SUPFAM" id="SSF46689">
    <property type="entry name" value="Homeodomain-like"/>
    <property type="match status" value="1"/>
</dbReference>
<gene>
    <name evidence="2" type="ORF">ACFSQT_26715</name>
</gene>
<reference evidence="3" key="1">
    <citation type="journal article" date="2019" name="Int. J. Syst. Evol. Microbiol.">
        <title>The Global Catalogue of Microorganisms (GCM) 10K type strain sequencing project: providing services to taxonomists for standard genome sequencing and annotation.</title>
        <authorList>
            <consortium name="The Broad Institute Genomics Platform"/>
            <consortium name="The Broad Institute Genome Sequencing Center for Infectious Disease"/>
            <person name="Wu L."/>
            <person name="Ma J."/>
        </authorList>
    </citation>
    <scope>NUCLEOTIDE SEQUENCE [LARGE SCALE GENOMIC DNA]</scope>
    <source>
        <strain evidence="3">CGMCC 1.16226</strain>
    </source>
</reference>
<comment type="caution">
    <text evidence="2">The sequence shown here is derived from an EMBL/GenBank/DDBJ whole genome shotgun (WGS) entry which is preliminary data.</text>
</comment>
<dbReference type="Pfam" id="PF04255">
    <property type="entry name" value="DUF433"/>
    <property type="match status" value="1"/>
</dbReference>
<dbReference type="SUPFAM" id="SSF46955">
    <property type="entry name" value="Putative DNA-binding domain"/>
    <property type="match status" value="1"/>
</dbReference>
<dbReference type="InterPro" id="IPR036388">
    <property type="entry name" value="WH-like_DNA-bd_sf"/>
</dbReference>
<evidence type="ECO:0000313" key="2">
    <source>
        <dbReference type="EMBL" id="MFD2056539.1"/>
    </source>
</evidence>
<dbReference type="Gene3D" id="1.10.10.10">
    <property type="entry name" value="Winged helix-like DNA-binding domain superfamily/Winged helix DNA-binding domain"/>
    <property type="match status" value="1"/>
</dbReference>
<accession>A0ABW4WIZ7</accession>
<name>A0ABW4WIZ7_9HYPH</name>
<evidence type="ECO:0000313" key="3">
    <source>
        <dbReference type="Proteomes" id="UP001597349"/>
    </source>
</evidence>
<dbReference type="InterPro" id="IPR009057">
    <property type="entry name" value="Homeodomain-like_sf"/>
</dbReference>
<dbReference type="RefSeq" id="WP_379023782.1">
    <property type="nucleotide sequence ID" value="NZ_JBHUGY010000041.1"/>
</dbReference>
<dbReference type="Proteomes" id="UP001597349">
    <property type="component" value="Unassembled WGS sequence"/>
</dbReference>
<dbReference type="InterPro" id="IPR009061">
    <property type="entry name" value="DNA-bd_dom_put_sf"/>
</dbReference>
<protein>
    <submittedName>
        <fullName evidence="2">DUF433 domain-containing protein</fullName>
    </submittedName>
</protein>
<dbReference type="Pfam" id="PF13411">
    <property type="entry name" value="MerR_1"/>
    <property type="match status" value="1"/>
</dbReference>
<dbReference type="InterPro" id="IPR007367">
    <property type="entry name" value="DUF433"/>
</dbReference>
<feature type="domain" description="HTH merR-type" evidence="1">
    <location>
        <begin position="16"/>
        <end position="82"/>
    </location>
</feature>
<keyword evidence="3" id="KW-1185">Reference proteome</keyword>
<proteinExistence type="predicted"/>
<organism evidence="2 3">
    <name type="scientific">Mesorhizobium calcicola</name>
    <dbReference type="NCBI Taxonomy" id="1300310"/>
    <lineage>
        <taxon>Bacteria</taxon>
        <taxon>Pseudomonadati</taxon>
        <taxon>Pseudomonadota</taxon>
        <taxon>Alphaproteobacteria</taxon>
        <taxon>Hyphomicrobiales</taxon>
        <taxon>Phyllobacteriaceae</taxon>
        <taxon>Mesorhizobium</taxon>
    </lineage>
</organism>
<sequence>MAQPDTNVVISAFTEDQVVRLTGVSRRQLRYWATDKFFIPSIKMEDEELAELRLYGFRDLLCLKIISSIRNESKVSFPELRKAKIRLAHLGEDMWAKTTLYVHRGKIVFDNPETGQKEETSTGQGVLGIALKVVSGKMEDAVRAMRRRNSEVIGKIDGERGSAKKQPVIAGTRIPVRTIQSFHKAGYSVEDIQKQYPSLDLGDIEAAINFKEVA</sequence>
<dbReference type="EMBL" id="JBHUGY010000041">
    <property type="protein sequence ID" value="MFD2056539.1"/>
    <property type="molecule type" value="Genomic_DNA"/>
</dbReference>
<dbReference type="InterPro" id="IPR000551">
    <property type="entry name" value="MerR-type_HTH_dom"/>
</dbReference>